<dbReference type="RefSeq" id="WP_072888730.1">
    <property type="nucleotide sequence ID" value="NZ_FQVW01000007.1"/>
</dbReference>
<evidence type="ECO:0000313" key="4">
    <source>
        <dbReference type="EMBL" id="SHF86217.1"/>
    </source>
</evidence>
<protein>
    <submittedName>
        <fullName evidence="4">Spore coat protein F/similar to spore coat protein</fullName>
    </submittedName>
</protein>
<dbReference type="InterPro" id="IPR012347">
    <property type="entry name" value="Ferritin-like"/>
</dbReference>
<keyword evidence="4" id="KW-0946">Virion</keyword>
<accession>A0A1M5F3W6</accession>
<dbReference type="EMBL" id="FQVW01000007">
    <property type="protein sequence ID" value="SHF86217.1"/>
    <property type="molecule type" value="Genomic_DNA"/>
</dbReference>
<name>A0A1M5F3W6_9BACI</name>
<dbReference type="STRING" id="930117.SAMN05216225_100743"/>
<keyword evidence="5" id="KW-1185">Reference proteome</keyword>
<sequence length="90" mass="10120">MANKELSFTDQAIASDMLFESKAAIKDIATALTETTSSEIRTFLKKELKSAIKQHGQIYNYLHEKGIYDAYNVQAQISNDVDYGNEALKQ</sequence>
<reference evidence="4 5" key="1">
    <citation type="submission" date="2016-11" db="EMBL/GenBank/DDBJ databases">
        <authorList>
            <person name="Jaros S."/>
            <person name="Januszkiewicz K."/>
            <person name="Wedrychowicz H."/>
        </authorList>
    </citation>
    <scope>NUCLEOTIDE SEQUENCE [LARGE SCALE GENOMIC DNA]</scope>
    <source>
        <strain evidence="4 5">IBRC-M 10683</strain>
    </source>
</reference>
<evidence type="ECO:0000313" key="5">
    <source>
        <dbReference type="Proteomes" id="UP000183988"/>
    </source>
</evidence>
<dbReference type="PANTHER" id="PTHR39183:SF1">
    <property type="entry name" value="SPORE COAT PROTEIN F-LIKE PROTEIN YHCQ"/>
    <property type="match status" value="1"/>
</dbReference>
<dbReference type="Pfam" id="PF07875">
    <property type="entry name" value="Coat_F"/>
    <property type="match status" value="1"/>
</dbReference>
<proteinExistence type="inferred from homology"/>
<dbReference type="OrthoDB" id="2881633at2"/>
<evidence type="ECO:0000256" key="3">
    <source>
        <dbReference type="ARBA" id="ARBA00024344"/>
    </source>
</evidence>
<comment type="similarity">
    <text evidence="3">Belongs to the CotF family.</text>
</comment>
<keyword evidence="4" id="KW-0167">Capsid protein</keyword>
<gene>
    <name evidence="4" type="ORF">SAMN05216225_100743</name>
</gene>
<dbReference type="Proteomes" id="UP000183988">
    <property type="component" value="Unassembled WGS sequence"/>
</dbReference>
<dbReference type="AlphaFoldDB" id="A0A1M5F3W6"/>
<keyword evidence="1" id="KW-0749">Sporulation</keyword>
<dbReference type="Gene3D" id="1.20.1260.10">
    <property type="match status" value="1"/>
</dbReference>
<dbReference type="PANTHER" id="PTHR39183">
    <property type="entry name" value="SPORE COAT PROTEIN F-LIKE PROTEIN YHCQ"/>
    <property type="match status" value="1"/>
</dbReference>
<organism evidence="4 5">
    <name type="scientific">Ornithinibacillus halophilus</name>
    <dbReference type="NCBI Taxonomy" id="930117"/>
    <lineage>
        <taxon>Bacteria</taxon>
        <taxon>Bacillati</taxon>
        <taxon>Bacillota</taxon>
        <taxon>Bacilli</taxon>
        <taxon>Bacillales</taxon>
        <taxon>Bacillaceae</taxon>
        <taxon>Ornithinibacillus</taxon>
    </lineage>
</organism>
<dbReference type="InterPro" id="IPR012851">
    <property type="entry name" value="Spore_coat_CotF-like"/>
</dbReference>
<evidence type="ECO:0000256" key="1">
    <source>
        <dbReference type="ARBA" id="ARBA00022969"/>
    </source>
</evidence>
<evidence type="ECO:0000256" key="2">
    <source>
        <dbReference type="ARBA" id="ARBA00024325"/>
    </source>
</evidence>
<comment type="subcellular location">
    <subcellularLocation>
        <location evidence="2">Spore coat</location>
    </subcellularLocation>
</comment>
<dbReference type="GO" id="GO:0030435">
    <property type="term" value="P:sporulation resulting in formation of a cellular spore"/>
    <property type="evidence" value="ECO:0007669"/>
    <property type="project" value="UniProtKB-KW"/>
</dbReference>